<evidence type="ECO:0000313" key="2">
    <source>
        <dbReference type="EMBL" id="KPL86145.1"/>
    </source>
</evidence>
<comment type="caution">
    <text evidence="2">The sequence shown here is derived from an EMBL/GenBank/DDBJ whole genome shotgun (WGS) entry which is preliminary data.</text>
</comment>
<gene>
    <name evidence="2" type="ORF">SE18_14905</name>
</gene>
<accession>A0A0P6YLL1</accession>
<dbReference type="AlphaFoldDB" id="A0A0P6YLL1"/>
<keyword evidence="3" id="KW-1185">Reference proteome</keyword>
<evidence type="ECO:0000256" key="1">
    <source>
        <dbReference type="SAM" id="MobiDB-lite"/>
    </source>
</evidence>
<dbReference type="EMBL" id="LGKP01000022">
    <property type="protein sequence ID" value="KPL86145.1"/>
    <property type="molecule type" value="Genomic_DNA"/>
</dbReference>
<organism evidence="2 3">
    <name type="scientific">Herpetosiphon geysericola</name>
    <dbReference type="NCBI Taxonomy" id="70996"/>
    <lineage>
        <taxon>Bacteria</taxon>
        <taxon>Bacillati</taxon>
        <taxon>Chloroflexota</taxon>
        <taxon>Chloroflexia</taxon>
        <taxon>Herpetosiphonales</taxon>
        <taxon>Herpetosiphonaceae</taxon>
        <taxon>Herpetosiphon</taxon>
    </lineage>
</organism>
<reference evidence="2 3" key="1">
    <citation type="submission" date="2015-07" db="EMBL/GenBank/DDBJ databases">
        <title>Whole genome sequence of Herpetosiphon geysericola DSM 7119.</title>
        <authorList>
            <person name="Hemp J."/>
            <person name="Ward L.M."/>
            <person name="Pace L.A."/>
            <person name="Fischer W.W."/>
        </authorList>
    </citation>
    <scope>NUCLEOTIDE SEQUENCE [LARGE SCALE GENOMIC DNA]</scope>
    <source>
        <strain evidence="2 3">DSM 7119</strain>
    </source>
</reference>
<feature type="region of interest" description="Disordered" evidence="1">
    <location>
        <begin position="1"/>
        <end position="21"/>
    </location>
</feature>
<feature type="region of interest" description="Disordered" evidence="1">
    <location>
        <begin position="63"/>
        <end position="91"/>
    </location>
</feature>
<protein>
    <submittedName>
        <fullName evidence="2">Uncharacterized protein</fullName>
    </submittedName>
</protein>
<sequence>MVNARRVTAGSMHHATPADADAQVHHVRVGVELLEQYSAAHNNKTAVLDWIESVDIDRQLVDESQSVGERPVVDDQNKAGRGQPACQDGDQAFVDVSTFQRK</sequence>
<proteinExistence type="predicted"/>
<name>A0A0P6YLL1_9CHLR</name>
<dbReference type="Proteomes" id="UP000050277">
    <property type="component" value="Unassembled WGS sequence"/>
</dbReference>
<evidence type="ECO:0000313" key="3">
    <source>
        <dbReference type="Proteomes" id="UP000050277"/>
    </source>
</evidence>